<keyword evidence="3" id="KW-1185">Reference proteome</keyword>
<comment type="caution">
    <text evidence="2">The sequence shown here is derived from an EMBL/GenBank/DDBJ whole genome shotgun (WGS) entry which is preliminary data.</text>
</comment>
<evidence type="ECO:0000313" key="2">
    <source>
        <dbReference type="EMBL" id="KAJ6222700.1"/>
    </source>
</evidence>
<accession>A0A9Q0RQJ6</accession>
<name>A0A9Q0RQJ6_BLOTA</name>
<feature type="chain" id="PRO_5040327255" evidence="1">
    <location>
        <begin position="22"/>
        <end position="171"/>
    </location>
</feature>
<dbReference type="AlphaFoldDB" id="A0A9Q0RQJ6"/>
<organism evidence="2 3">
    <name type="scientific">Blomia tropicalis</name>
    <name type="common">Mite</name>
    <dbReference type="NCBI Taxonomy" id="40697"/>
    <lineage>
        <taxon>Eukaryota</taxon>
        <taxon>Metazoa</taxon>
        <taxon>Ecdysozoa</taxon>
        <taxon>Arthropoda</taxon>
        <taxon>Chelicerata</taxon>
        <taxon>Arachnida</taxon>
        <taxon>Acari</taxon>
        <taxon>Acariformes</taxon>
        <taxon>Sarcoptiformes</taxon>
        <taxon>Astigmata</taxon>
        <taxon>Glycyphagoidea</taxon>
        <taxon>Echimyopodidae</taxon>
        <taxon>Blomia</taxon>
    </lineage>
</organism>
<dbReference type="Proteomes" id="UP001142055">
    <property type="component" value="Chromosome 1"/>
</dbReference>
<evidence type="ECO:0000313" key="3">
    <source>
        <dbReference type="Proteomes" id="UP001142055"/>
    </source>
</evidence>
<dbReference type="EMBL" id="JAPWDV010000001">
    <property type="protein sequence ID" value="KAJ6222700.1"/>
    <property type="molecule type" value="Genomic_DNA"/>
</dbReference>
<reference evidence="2" key="1">
    <citation type="submission" date="2022-12" db="EMBL/GenBank/DDBJ databases">
        <title>Genome assemblies of Blomia tropicalis.</title>
        <authorList>
            <person name="Cui Y."/>
        </authorList>
    </citation>
    <scope>NUCLEOTIDE SEQUENCE</scope>
    <source>
        <tissue evidence="2">Adult mites</tissue>
    </source>
</reference>
<proteinExistence type="predicted"/>
<sequence length="171" mass="20186">MESIKFCLFLLSLFLFIVVHAYDNRYKNSYESSYYQDDQEPKHEKLQIEGTDHNIDESQHIQNDEQERSRLSQERIRFDRYWARLNWGTSRSPNSKFAHVSKRRPSHRYEGESITVNQPLPQAAPLVNSGNNDDDDSISIHPEAELIDPSKVSEQLANLKFMRMEKYKGDY</sequence>
<keyword evidence="1" id="KW-0732">Signal</keyword>
<gene>
    <name evidence="2" type="ORF">RDWZM_001245</name>
</gene>
<evidence type="ECO:0000256" key="1">
    <source>
        <dbReference type="SAM" id="SignalP"/>
    </source>
</evidence>
<protein>
    <submittedName>
        <fullName evidence="2">Uncharacterized protein</fullName>
    </submittedName>
</protein>
<feature type="signal peptide" evidence="1">
    <location>
        <begin position="1"/>
        <end position="21"/>
    </location>
</feature>